<feature type="domain" description="Enoyl reductase (ER)" evidence="7">
    <location>
        <begin position="12"/>
        <end position="365"/>
    </location>
</feature>
<sequence>MKVTAAIARSTGAPLTISEFDLDELRHDEVRVRMVASGVCHTDAVVRDGVIPTPLPAVLGHEGAGVVEAVGADVTTVRVGDHVVLSANSCGVCRQCLSGDLAYCADLFGRNFGAHRPDGSTPLSENGEPIGSQFFGQSSFSSFANVAARSVVVVDSTVDLALLAPLGCGLQTGAGAILNELRPFPGANLAVFGTGAVGSAAIMAAALTGAAAIVAVDIIDSRLELARSLGATHTINSRTEDVAARIAEITGGRGLDFALDTTAIPGVLRLAADNLAIRGTLALVGSSLPGTEIHLEIGESLNRGWTFKTIIQGSSIPQTFIPALIELWKAGKFPFDRLVRSYAFEDINTAFEDSERGTTIKPVVVFPAD</sequence>
<evidence type="ECO:0000256" key="5">
    <source>
        <dbReference type="ARBA" id="ARBA00023002"/>
    </source>
</evidence>
<dbReference type="InterPro" id="IPR011032">
    <property type="entry name" value="GroES-like_sf"/>
</dbReference>
<evidence type="ECO:0000256" key="4">
    <source>
        <dbReference type="ARBA" id="ARBA00022833"/>
    </source>
</evidence>
<protein>
    <submittedName>
        <fullName evidence="8">Alcohol dehydrogenase</fullName>
    </submittedName>
</protein>
<keyword evidence="3 6" id="KW-0479">Metal-binding</keyword>
<accession>A0A2V1HRJ0</accession>
<evidence type="ECO:0000256" key="1">
    <source>
        <dbReference type="ARBA" id="ARBA00001947"/>
    </source>
</evidence>
<evidence type="ECO:0000256" key="6">
    <source>
        <dbReference type="RuleBase" id="RU361277"/>
    </source>
</evidence>
<dbReference type="Pfam" id="PF08240">
    <property type="entry name" value="ADH_N"/>
    <property type="match status" value="1"/>
</dbReference>
<evidence type="ECO:0000256" key="2">
    <source>
        <dbReference type="ARBA" id="ARBA00008072"/>
    </source>
</evidence>
<comment type="cofactor">
    <cofactor evidence="1 6">
        <name>Zn(2+)</name>
        <dbReference type="ChEBI" id="CHEBI:29105"/>
    </cofactor>
</comment>
<name>A0A2V1HRJ0_9MICO</name>
<proteinExistence type="inferred from homology"/>
<dbReference type="OrthoDB" id="334894at2"/>
<reference evidence="8 9" key="1">
    <citation type="submission" date="2018-05" db="EMBL/GenBank/DDBJ databases">
        <title>Amnibacterium sp. M8JJ-5, whole genome shotgun sequence.</title>
        <authorList>
            <person name="Tuo L."/>
        </authorList>
    </citation>
    <scope>NUCLEOTIDE SEQUENCE [LARGE SCALE GENOMIC DNA]</scope>
    <source>
        <strain evidence="8 9">M8JJ-5</strain>
    </source>
</reference>
<organism evidence="8 9">
    <name type="scientific">Amnibacterium flavum</name>
    <dbReference type="NCBI Taxonomy" id="2173173"/>
    <lineage>
        <taxon>Bacteria</taxon>
        <taxon>Bacillati</taxon>
        <taxon>Actinomycetota</taxon>
        <taxon>Actinomycetes</taxon>
        <taxon>Micrococcales</taxon>
        <taxon>Microbacteriaceae</taxon>
        <taxon>Amnibacterium</taxon>
    </lineage>
</organism>
<dbReference type="SMART" id="SM00829">
    <property type="entry name" value="PKS_ER"/>
    <property type="match status" value="1"/>
</dbReference>
<dbReference type="Proteomes" id="UP000244893">
    <property type="component" value="Unassembled WGS sequence"/>
</dbReference>
<dbReference type="AlphaFoldDB" id="A0A2V1HRJ0"/>
<comment type="caution">
    <text evidence="8">The sequence shown here is derived from an EMBL/GenBank/DDBJ whole genome shotgun (WGS) entry which is preliminary data.</text>
</comment>
<dbReference type="CDD" id="cd08278">
    <property type="entry name" value="benzyl_alcohol_DH"/>
    <property type="match status" value="1"/>
</dbReference>
<keyword evidence="5" id="KW-0560">Oxidoreductase</keyword>
<dbReference type="GO" id="GO:0008270">
    <property type="term" value="F:zinc ion binding"/>
    <property type="evidence" value="ECO:0007669"/>
    <property type="project" value="InterPro"/>
</dbReference>
<evidence type="ECO:0000313" key="9">
    <source>
        <dbReference type="Proteomes" id="UP000244893"/>
    </source>
</evidence>
<dbReference type="Pfam" id="PF00107">
    <property type="entry name" value="ADH_zinc_N"/>
    <property type="match status" value="1"/>
</dbReference>
<dbReference type="InterPro" id="IPR013149">
    <property type="entry name" value="ADH-like_C"/>
</dbReference>
<dbReference type="GO" id="GO:0016491">
    <property type="term" value="F:oxidoreductase activity"/>
    <property type="evidence" value="ECO:0007669"/>
    <property type="project" value="UniProtKB-KW"/>
</dbReference>
<dbReference type="PANTHER" id="PTHR43350:SF17">
    <property type="entry name" value="NAD-DEPENDENT ALCOHOL DEHYDROGENASE"/>
    <property type="match status" value="1"/>
</dbReference>
<dbReference type="PANTHER" id="PTHR43350">
    <property type="entry name" value="NAD-DEPENDENT ALCOHOL DEHYDROGENASE"/>
    <property type="match status" value="1"/>
</dbReference>
<dbReference type="InterPro" id="IPR036291">
    <property type="entry name" value="NAD(P)-bd_dom_sf"/>
</dbReference>
<dbReference type="InterPro" id="IPR002328">
    <property type="entry name" value="ADH_Zn_CS"/>
</dbReference>
<evidence type="ECO:0000313" key="8">
    <source>
        <dbReference type="EMBL" id="PVZ95236.1"/>
    </source>
</evidence>
<dbReference type="Gene3D" id="3.90.180.10">
    <property type="entry name" value="Medium-chain alcohol dehydrogenases, catalytic domain"/>
    <property type="match status" value="1"/>
</dbReference>
<dbReference type="SUPFAM" id="SSF50129">
    <property type="entry name" value="GroES-like"/>
    <property type="match status" value="1"/>
</dbReference>
<evidence type="ECO:0000259" key="7">
    <source>
        <dbReference type="SMART" id="SM00829"/>
    </source>
</evidence>
<evidence type="ECO:0000256" key="3">
    <source>
        <dbReference type="ARBA" id="ARBA00022723"/>
    </source>
</evidence>
<keyword evidence="4 6" id="KW-0862">Zinc</keyword>
<dbReference type="SUPFAM" id="SSF51735">
    <property type="entry name" value="NAD(P)-binding Rossmann-fold domains"/>
    <property type="match status" value="1"/>
</dbReference>
<dbReference type="Gene3D" id="3.40.50.720">
    <property type="entry name" value="NAD(P)-binding Rossmann-like Domain"/>
    <property type="match status" value="1"/>
</dbReference>
<gene>
    <name evidence="8" type="ORF">DDQ50_01540</name>
</gene>
<comment type="similarity">
    <text evidence="2 6">Belongs to the zinc-containing alcohol dehydrogenase family.</text>
</comment>
<dbReference type="InterPro" id="IPR013154">
    <property type="entry name" value="ADH-like_N"/>
</dbReference>
<dbReference type="InterPro" id="IPR020843">
    <property type="entry name" value="ER"/>
</dbReference>
<keyword evidence="9" id="KW-1185">Reference proteome</keyword>
<dbReference type="EMBL" id="QEOP01000001">
    <property type="protein sequence ID" value="PVZ95236.1"/>
    <property type="molecule type" value="Genomic_DNA"/>
</dbReference>
<dbReference type="PROSITE" id="PS00059">
    <property type="entry name" value="ADH_ZINC"/>
    <property type="match status" value="1"/>
</dbReference>